<keyword evidence="8 13" id="KW-0560">Oxidoreductase</keyword>
<dbReference type="Gene3D" id="2.70.98.20">
    <property type="entry name" value="Copper amine oxidase, catalytic domain"/>
    <property type="match status" value="1"/>
</dbReference>
<comment type="subunit">
    <text evidence="5">Homodimer.</text>
</comment>
<keyword evidence="6 13" id="KW-0479">Metal-binding</keyword>
<dbReference type="PROSITE" id="PS01164">
    <property type="entry name" value="COPPER_AMINE_OXID_1"/>
    <property type="match status" value="1"/>
</dbReference>
<evidence type="ECO:0000256" key="13">
    <source>
        <dbReference type="RuleBase" id="RU000672"/>
    </source>
</evidence>
<evidence type="ECO:0000256" key="11">
    <source>
        <dbReference type="PIRSR" id="PIRSR600269-50"/>
    </source>
</evidence>
<keyword evidence="9 13" id="KW-0186">Copper</keyword>
<evidence type="ECO:0000256" key="12">
    <source>
        <dbReference type="PIRSR" id="PIRSR600269-51"/>
    </source>
</evidence>
<dbReference type="SUPFAM" id="SSF49998">
    <property type="entry name" value="Amine oxidase catalytic domain"/>
    <property type="match status" value="1"/>
</dbReference>
<evidence type="ECO:0000313" key="19">
    <source>
        <dbReference type="Proteomes" id="UP001314263"/>
    </source>
</evidence>
<dbReference type="EMBL" id="CAUYUE010000004">
    <property type="protein sequence ID" value="CAK0763276.1"/>
    <property type="molecule type" value="Genomic_DNA"/>
</dbReference>
<dbReference type="NCBIfam" id="NF008559">
    <property type="entry name" value="PRK11504.1"/>
    <property type="match status" value="1"/>
</dbReference>
<keyword evidence="7 11" id="KW-0801">TPQ</keyword>
<evidence type="ECO:0000256" key="8">
    <source>
        <dbReference type="ARBA" id="ARBA00023002"/>
    </source>
</evidence>
<feature type="modified residue" description="2',4',5'-topaquinone" evidence="12">
    <location>
        <position position="424"/>
    </location>
</feature>
<comment type="caution">
    <text evidence="18">The sequence shown here is derived from an EMBL/GenBank/DDBJ whole genome shotgun (WGS) entry which is preliminary data.</text>
</comment>
<feature type="domain" description="Copper amine oxidase catalytic" evidence="15">
    <location>
        <begin position="263"/>
        <end position="671"/>
    </location>
</feature>
<dbReference type="Pfam" id="PF02728">
    <property type="entry name" value="Cu_amine_oxidN3"/>
    <property type="match status" value="1"/>
</dbReference>
<comment type="cofactor">
    <cofactor evidence="2">
        <name>Mn(2+)</name>
        <dbReference type="ChEBI" id="CHEBI:29035"/>
    </cofactor>
</comment>
<feature type="active site" description="Schiff-base intermediate with substrate; via topaquinone" evidence="11">
    <location>
        <position position="424"/>
    </location>
</feature>
<dbReference type="InterPro" id="IPR000269">
    <property type="entry name" value="Cu_amine_oxidase"/>
</dbReference>
<dbReference type="AlphaFoldDB" id="A0AAV1HXH1"/>
<evidence type="ECO:0000256" key="1">
    <source>
        <dbReference type="ARBA" id="ARBA00001935"/>
    </source>
</evidence>
<proteinExistence type="inferred from homology"/>
<feature type="region of interest" description="Disordered" evidence="14">
    <location>
        <begin position="673"/>
        <end position="700"/>
    </location>
</feature>
<dbReference type="Proteomes" id="UP001314263">
    <property type="component" value="Unassembled WGS sequence"/>
</dbReference>
<protein>
    <recommendedName>
        <fullName evidence="13">Amine oxidase</fullName>
        <ecNumber evidence="13">1.4.3.-</ecNumber>
    </recommendedName>
</protein>
<evidence type="ECO:0000256" key="7">
    <source>
        <dbReference type="ARBA" id="ARBA00022772"/>
    </source>
</evidence>
<accession>A0AAV1HXH1</accession>
<evidence type="ECO:0000256" key="9">
    <source>
        <dbReference type="ARBA" id="ARBA00023008"/>
    </source>
</evidence>
<dbReference type="PANTHER" id="PTHR10638">
    <property type="entry name" value="COPPER AMINE OXIDASE"/>
    <property type="match status" value="1"/>
</dbReference>
<dbReference type="InterPro" id="IPR015800">
    <property type="entry name" value="Cu_amine_oxidase_N2"/>
</dbReference>
<dbReference type="Pfam" id="PF02727">
    <property type="entry name" value="Cu_amine_oxidN2"/>
    <property type="match status" value="1"/>
</dbReference>
<gene>
    <name evidence="18" type="ORF">CVIRNUC_003041</name>
</gene>
<name>A0AAV1HXH1_9CHLO</name>
<keyword evidence="19" id="KW-1185">Reference proteome</keyword>
<evidence type="ECO:0000313" key="18">
    <source>
        <dbReference type="EMBL" id="CAK0763276.1"/>
    </source>
</evidence>
<dbReference type="InterPro" id="IPR016182">
    <property type="entry name" value="Cu_amine_oxidase_N-reg"/>
</dbReference>
<evidence type="ECO:0000259" key="17">
    <source>
        <dbReference type="Pfam" id="PF02728"/>
    </source>
</evidence>
<dbReference type="InterPro" id="IPR015798">
    <property type="entry name" value="Cu_amine_oxidase_C"/>
</dbReference>
<feature type="active site" description="Proton acceptor" evidence="11">
    <location>
        <position position="340"/>
    </location>
</feature>
<dbReference type="InterPro" id="IPR015802">
    <property type="entry name" value="Cu_amine_oxidase_N3"/>
</dbReference>
<dbReference type="SUPFAM" id="SSF54416">
    <property type="entry name" value="Amine oxidase N-terminal region"/>
    <property type="match status" value="2"/>
</dbReference>
<reference evidence="18 19" key="1">
    <citation type="submission" date="2023-10" db="EMBL/GenBank/DDBJ databases">
        <authorList>
            <person name="Maclean D."/>
            <person name="Macfadyen A."/>
        </authorList>
    </citation>
    <scope>NUCLEOTIDE SEQUENCE [LARGE SCALE GENOMIC DNA]</scope>
</reference>
<comment type="cofactor">
    <cofactor evidence="13">
        <name>Cu cation</name>
        <dbReference type="ChEBI" id="CHEBI:23378"/>
    </cofactor>
    <text evidence="13">Contains 1 topaquinone per subunit.</text>
</comment>
<evidence type="ECO:0000256" key="14">
    <source>
        <dbReference type="SAM" id="MobiDB-lite"/>
    </source>
</evidence>
<evidence type="ECO:0000259" key="15">
    <source>
        <dbReference type="Pfam" id="PF01179"/>
    </source>
</evidence>
<dbReference type="GO" id="GO:0005507">
    <property type="term" value="F:copper ion binding"/>
    <property type="evidence" value="ECO:0007669"/>
    <property type="project" value="InterPro"/>
</dbReference>
<dbReference type="GO" id="GO:0009308">
    <property type="term" value="P:amine metabolic process"/>
    <property type="evidence" value="ECO:0007669"/>
    <property type="project" value="UniProtKB-UniRule"/>
</dbReference>
<evidence type="ECO:0000256" key="2">
    <source>
        <dbReference type="ARBA" id="ARBA00001936"/>
    </source>
</evidence>
<dbReference type="PANTHER" id="PTHR10638:SF86">
    <property type="entry name" value="COPPER AMINE OXIDASE 1-RELATED"/>
    <property type="match status" value="1"/>
</dbReference>
<evidence type="ECO:0000259" key="16">
    <source>
        <dbReference type="Pfam" id="PF02727"/>
    </source>
</evidence>
<dbReference type="InterPro" id="IPR036460">
    <property type="entry name" value="Cu_amine_oxidase_C_sf"/>
</dbReference>
<organism evidence="18 19">
    <name type="scientific">Coccomyxa viridis</name>
    <dbReference type="NCBI Taxonomy" id="1274662"/>
    <lineage>
        <taxon>Eukaryota</taxon>
        <taxon>Viridiplantae</taxon>
        <taxon>Chlorophyta</taxon>
        <taxon>core chlorophytes</taxon>
        <taxon>Trebouxiophyceae</taxon>
        <taxon>Trebouxiophyceae incertae sedis</taxon>
        <taxon>Coccomyxaceae</taxon>
        <taxon>Coccomyxa</taxon>
    </lineage>
</organism>
<evidence type="ECO:0000256" key="10">
    <source>
        <dbReference type="ARBA" id="ARBA00023211"/>
    </source>
</evidence>
<feature type="domain" description="Copper amine oxidase N2-terminal" evidence="16">
    <location>
        <begin position="34"/>
        <end position="118"/>
    </location>
</feature>
<comment type="similarity">
    <text evidence="4 13">Belongs to the copper/topaquinone oxidase family.</text>
</comment>
<dbReference type="Gene3D" id="3.10.450.40">
    <property type="match status" value="2"/>
</dbReference>
<dbReference type="GO" id="GO:0008131">
    <property type="term" value="F:primary methylamine oxidase activity"/>
    <property type="evidence" value="ECO:0007669"/>
    <property type="project" value="InterPro"/>
</dbReference>
<comment type="PTM">
    <text evidence="12 13">Topaquinone (TPQ) is generated by copper-dependent autoxidation of a specific tyrosyl residue.</text>
</comment>
<comment type="cofactor">
    <cofactor evidence="3">
        <name>Zn(2+)</name>
        <dbReference type="ChEBI" id="CHEBI:29105"/>
    </cofactor>
</comment>
<dbReference type="InterPro" id="IPR049948">
    <property type="entry name" value="Cu_Am_ox_TPQ-bd"/>
</dbReference>
<feature type="domain" description="Copper amine oxidase N3-terminal" evidence="17">
    <location>
        <begin position="134"/>
        <end position="228"/>
    </location>
</feature>
<evidence type="ECO:0000256" key="5">
    <source>
        <dbReference type="ARBA" id="ARBA00011738"/>
    </source>
</evidence>
<sequence length="700" mass="77741">MAAIKANKTLNSLMGVISRPQKTFVSTIASQGLHPLDPLTAAEVSAAGKACRLYADKIGLTKLRFNSIGLQEPPKAAMLEYEASGRQGPKPARQAACIVQLPAEPGAAVAEALVDLSSPFPTIISWDRVEGVQPMVTIEDCVEAEELVKADKGIRALLKDRYGITDMSMVAADPWFYGDRYAEDSKFQEGRIIQCFMYLRVGNAQDNHYAHPLDLLVYLDMNSGRVLDTWMYPDPPAIPQMKANYIAPLVQKERGFRTGEKPINVVQPQGPSFEVNGNEISWLNWNMRISFNHREGLVFHNVGYEDQGRVRPIIHRASTVEIIVPYGDPRSPFHKKCAFDVVDYGLGFSCSSLSLGCDCLGHIKYFPAVLNTNQGEPMLIEKAVCMHEEDAGLLWKHVEYRTNHSEVRRSRRLVLSFIATIANYEYGFFWYFYNDGHIEHEVKLTGCLSTNLLSPGEGPNPTHGTLMAPGLNAQVHQHFFCCRLDMAVDDSRGGQGLTVSEVNCDSMPLGPDNPYGVGFCATETEFNTEQEAIREVDPRRSRVWKIKNPHSRNSVTGVPVGFKLAPAPTPPLYAHPSNEHARRGAFATKQLWVTPYSDDERWPAGKYPLGGDMAGIDAWTSLDRQIKNEDVVVWHSFGVTHVPRVEDWPVMPKESVGFHLKPVNFYDGNPGINLAPGPNKTSREHQDGSGCESCAAQSKL</sequence>
<evidence type="ECO:0000256" key="3">
    <source>
        <dbReference type="ARBA" id="ARBA00001947"/>
    </source>
</evidence>
<evidence type="ECO:0000256" key="4">
    <source>
        <dbReference type="ARBA" id="ARBA00007983"/>
    </source>
</evidence>
<dbReference type="EC" id="1.4.3.-" evidence="13"/>
<evidence type="ECO:0000256" key="6">
    <source>
        <dbReference type="ARBA" id="ARBA00022723"/>
    </source>
</evidence>
<keyword evidence="10" id="KW-0464">Manganese</keyword>
<comment type="cofactor">
    <cofactor evidence="1">
        <name>Cu cation</name>
        <dbReference type="ChEBI" id="CHEBI:23378"/>
    </cofactor>
</comment>
<dbReference type="GO" id="GO:0048038">
    <property type="term" value="F:quinone binding"/>
    <property type="evidence" value="ECO:0007669"/>
    <property type="project" value="InterPro"/>
</dbReference>
<dbReference type="Pfam" id="PF01179">
    <property type="entry name" value="Cu_amine_oxid"/>
    <property type="match status" value="1"/>
</dbReference>